<evidence type="ECO:0000256" key="1">
    <source>
        <dbReference type="ARBA" id="ARBA00022737"/>
    </source>
</evidence>
<proteinExistence type="predicted"/>
<sequence length="238" mass="26845">MWKGIALLQTFFCCFPELVAVMGVEPSIGFFDGNDHLNQCRTRLERRITGLSGVLYSHSLFGRMPYNASRNCFLMLIAPIGYRVRVRVVEFDVNGRNTSCEKDTLHVFDHETAIDPSSIHLKSGPPLTPGPIIGQFCGRRTNTTELSVSTMNALTLWWHTDALLSQQHPAKGFHLHWNAFRVTAHGMPSVQMAGLSHCTAWRTTPLLCMRASALVDLPSQRPLRKNFELCGVEFKDEW</sequence>
<dbReference type="CDD" id="cd00041">
    <property type="entry name" value="CUB"/>
    <property type="match status" value="1"/>
</dbReference>
<keyword evidence="7" id="KW-1185">Reference proteome</keyword>
<dbReference type="PROSITE" id="PS01180">
    <property type="entry name" value="CUB"/>
    <property type="match status" value="1"/>
</dbReference>
<reference evidence="8" key="2">
    <citation type="submission" date="2019-09" db="UniProtKB">
        <authorList>
            <consortium name="WormBaseParasite"/>
        </authorList>
    </citation>
    <scope>IDENTIFICATION</scope>
</reference>
<dbReference type="Proteomes" id="UP000050761">
    <property type="component" value="Unassembled WGS sequence"/>
</dbReference>
<name>A0A183GMI0_HELPZ</name>
<evidence type="ECO:0000313" key="8">
    <source>
        <dbReference type="WBParaSite" id="HPBE_0002390001-mRNA-1"/>
    </source>
</evidence>
<keyword evidence="1" id="KW-0677">Repeat</keyword>
<dbReference type="InterPro" id="IPR000859">
    <property type="entry name" value="CUB_dom"/>
</dbReference>
<evidence type="ECO:0000313" key="6">
    <source>
        <dbReference type="EMBL" id="VDP41706.1"/>
    </source>
</evidence>
<evidence type="ECO:0000259" key="5">
    <source>
        <dbReference type="PROSITE" id="PS01180"/>
    </source>
</evidence>
<dbReference type="OrthoDB" id="6514358at2759"/>
<dbReference type="WBParaSite" id="HPBE_0002390001-mRNA-1">
    <property type="protein sequence ID" value="HPBE_0002390001-mRNA-1"/>
    <property type="gene ID" value="HPBE_0002390001"/>
</dbReference>
<dbReference type="PANTHER" id="PTHR24251">
    <property type="entry name" value="OVOCHYMASE-RELATED"/>
    <property type="match status" value="1"/>
</dbReference>
<accession>A0A183GMI0</accession>
<dbReference type="EMBL" id="UZAH01035605">
    <property type="protein sequence ID" value="VDP41706.1"/>
    <property type="molecule type" value="Genomic_DNA"/>
</dbReference>
<dbReference type="SMART" id="SM00042">
    <property type="entry name" value="CUB"/>
    <property type="match status" value="1"/>
</dbReference>
<protein>
    <submittedName>
        <fullName evidence="8">CUB domain-containing protein</fullName>
    </submittedName>
</protein>
<evidence type="ECO:0000313" key="7">
    <source>
        <dbReference type="Proteomes" id="UP000050761"/>
    </source>
</evidence>
<dbReference type="AlphaFoldDB" id="A0A183GMI0"/>
<dbReference type="Gene3D" id="2.60.120.290">
    <property type="entry name" value="Spermadhesin, CUB domain"/>
    <property type="match status" value="1"/>
</dbReference>
<feature type="signal peptide" evidence="4">
    <location>
        <begin position="1"/>
        <end position="20"/>
    </location>
</feature>
<organism evidence="7 8">
    <name type="scientific">Heligmosomoides polygyrus</name>
    <name type="common">Parasitic roundworm</name>
    <dbReference type="NCBI Taxonomy" id="6339"/>
    <lineage>
        <taxon>Eukaryota</taxon>
        <taxon>Metazoa</taxon>
        <taxon>Ecdysozoa</taxon>
        <taxon>Nematoda</taxon>
        <taxon>Chromadorea</taxon>
        <taxon>Rhabditida</taxon>
        <taxon>Rhabditina</taxon>
        <taxon>Rhabditomorpha</taxon>
        <taxon>Strongyloidea</taxon>
        <taxon>Heligmosomidae</taxon>
        <taxon>Heligmosomoides</taxon>
    </lineage>
</organism>
<keyword evidence="2" id="KW-1015">Disulfide bond</keyword>
<evidence type="ECO:0000256" key="3">
    <source>
        <dbReference type="PROSITE-ProRule" id="PRU00059"/>
    </source>
</evidence>
<accession>A0A3P8HE71</accession>
<feature type="chain" id="PRO_5044552135" evidence="4">
    <location>
        <begin position="21"/>
        <end position="238"/>
    </location>
</feature>
<dbReference type="SUPFAM" id="SSF49854">
    <property type="entry name" value="Spermadhesin, CUB domain"/>
    <property type="match status" value="1"/>
</dbReference>
<reference evidence="6 7" key="1">
    <citation type="submission" date="2018-11" db="EMBL/GenBank/DDBJ databases">
        <authorList>
            <consortium name="Pathogen Informatics"/>
        </authorList>
    </citation>
    <scope>NUCLEOTIDE SEQUENCE [LARGE SCALE GENOMIC DNA]</scope>
</reference>
<evidence type="ECO:0000256" key="2">
    <source>
        <dbReference type="ARBA" id="ARBA00023157"/>
    </source>
</evidence>
<dbReference type="Pfam" id="PF00431">
    <property type="entry name" value="CUB"/>
    <property type="match status" value="1"/>
</dbReference>
<evidence type="ECO:0000256" key="4">
    <source>
        <dbReference type="SAM" id="SignalP"/>
    </source>
</evidence>
<keyword evidence="4" id="KW-0732">Signal</keyword>
<gene>
    <name evidence="6" type="ORF">HPBE_LOCUS23899</name>
</gene>
<dbReference type="InterPro" id="IPR035914">
    <property type="entry name" value="Sperma_CUB_dom_sf"/>
</dbReference>
<comment type="caution">
    <text evidence="3">Lacks conserved residue(s) required for the propagation of feature annotation.</text>
</comment>
<feature type="domain" description="CUB" evidence="5">
    <location>
        <begin position="40"/>
        <end position="180"/>
    </location>
</feature>